<comment type="caution">
    <text evidence="1">The sequence shown here is derived from an EMBL/GenBank/DDBJ whole genome shotgun (WGS) entry which is preliminary data.</text>
</comment>
<dbReference type="AlphaFoldDB" id="A0A9P7GTV1"/>
<dbReference type="EMBL" id="JAGPUO010000032">
    <property type="protein sequence ID" value="KAG5655250.1"/>
    <property type="molecule type" value="Genomic_DNA"/>
</dbReference>
<reference evidence="1" key="1">
    <citation type="submission" date="2021-04" db="EMBL/GenBank/DDBJ databases">
        <title>Draft genome of Fusarium avenaceum strain F156N33, isolated from an atmospheric sample in Virginia.</title>
        <authorList>
            <person name="Yang S."/>
            <person name="Vinatzer B.A."/>
            <person name="Coleman J."/>
        </authorList>
    </citation>
    <scope>NUCLEOTIDE SEQUENCE</scope>
    <source>
        <strain evidence="1">F156N33</strain>
    </source>
</reference>
<evidence type="ECO:0000313" key="2">
    <source>
        <dbReference type="Proteomes" id="UP000782241"/>
    </source>
</evidence>
<name>A0A9P7GTV1_9HYPO</name>
<organism evidence="1 2">
    <name type="scientific">Fusarium avenaceum</name>
    <dbReference type="NCBI Taxonomy" id="40199"/>
    <lineage>
        <taxon>Eukaryota</taxon>
        <taxon>Fungi</taxon>
        <taxon>Dikarya</taxon>
        <taxon>Ascomycota</taxon>
        <taxon>Pezizomycotina</taxon>
        <taxon>Sordariomycetes</taxon>
        <taxon>Hypocreomycetidae</taxon>
        <taxon>Hypocreales</taxon>
        <taxon>Nectriaceae</taxon>
        <taxon>Fusarium</taxon>
        <taxon>Fusarium tricinctum species complex</taxon>
    </lineage>
</organism>
<dbReference type="Proteomes" id="UP000782241">
    <property type="component" value="Unassembled WGS sequence"/>
</dbReference>
<proteinExistence type="predicted"/>
<sequence length="273" mass="30758">MPDISTPISGKDSERGTGLSKREFRIAKREVSLNDAKSATGTKFKLRLEIDTLVLKGRPSDNLCIARKVNGKFNVVLLGASINPTGLQTQLQVYNDFTWENTFQAFCAKEFKLQVPVSKACKGVEVKFGQQATYDSKGLHMTDAIPAHVDMFSGGEEGEHSAQDSFIIARVPSGLQGACECRVRDNNDQENWYPMYVDPGRHPTTADIQITPSNEYVIFWDPYLTPNATFPYFPRTEKQEFSFKDEETEISIRFGWITSNKPTPNEAARFYVF</sequence>
<accession>A0A9P7GTV1</accession>
<protein>
    <submittedName>
        <fullName evidence="1">Uncharacterized protein</fullName>
    </submittedName>
</protein>
<gene>
    <name evidence="1" type="ORF">KAF25_002003</name>
</gene>
<keyword evidence="2" id="KW-1185">Reference proteome</keyword>
<evidence type="ECO:0000313" key="1">
    <source>
        <dbReference type="EMBL" id="KAG5655250.1"/>
    </source>
</evidence>